<keyword evidence="4" id="KW-0630">Potassium</keyword>
<feature type="transmembrane region" description="Helical" evidence="11">
    <location>
        <begin position="244"/>
        <end position="262"/>
    </location>
</feature>
<organism evidence="13 14">
    <name type="scientific">Pleuronectes platessa</name>
    <name type="common">European plaice</name>
    <dbReference type="NCBI Taxonomy" id="8262"/>
    <lineage>
        <taxon>Eukaryota</taxon>
        <taxon>Metazoa</taxon>
        <taxon>Chordata</taxon>
        <taxon>Craniata</taxon>
        <taxon>Vertebrata</taxon>
        <taxon>Euteleostomi</taxon>
        <taxon>Actinopterygii</taxon>
        <taxon>Neopterygii</taxon>
        <taxon>Teleostei</taxon>
        <taxon>Neoteleostei</taxon>
        <taxon>Acanthomorphata</taxon>
        <taxon>Carangaria</taxon>
        <taxon>Pleuronectiformes</taxon>
        <taxon>Pleuronectoidei</taxon>
        <taxon>Pleuronectidae</taxon>
        <taxon>Pleuronectes</taxon>
    </lineage>
</organism>
<comment type="caution">
    <text evidence="13">The sequence shown here is derived from an EMBL/GenBank/DDBJ whole genome shotgun (WGS) entry which is preliminary data.</text>
</comment>
<evidence type="ECO:0000313" key="13">
    <source>
        <dbReference type="EMBL" id="CAB1428170.1"/>
    </source>
</evidence>
<dbReference type="GO" id="GO:0005886">
    <property type="term" value="C:plasma membrane"/>
    <property type="evidence" value="ECO:0007669"/>
    <property type="project" value="TreeGrafter"/>
</dbReference>
<evidence type="ECO:0000256" key="6">
    <source>
        <dbReference type="ARBA" id="ARBA00023065"/>
    </source>
</evidence>
<feature type="domain" description="Potassium channel" evidence="12">
    <location>
        <begin position="216"/>
        <end position="300"/>
    </location>
</feature>
<keyword evidence="5 11" id="KW-1133">Transmembrane helix</keyword>
<feature type="transmembrane region" description="Helical" evidence="11">
    <location>
        <begin position="12"/>
        <end position="34"/>
    </location>
</feature>
<comment type="similarity">
    <text evidence="9">Belongs to the two pore domain potassium channel (TC 1.A.1.8) family.</text>
</comment>
<evidence type="ECO:0000256" key="10">
    <source>
        <dbReference type="SAM" id="MobiDB-lite"/>
    </source>
</evidence>
<feature type="transmembrane region" description="Helical" evidence="11">
    <location>
        <begin position="161"/>
        <end position="181"/>
    </location>
</feature>
<proteinExistence type="inferred from homology"/>
<evidence type="ECO:0000256" key="5">
    <source>
        <dbReference type="ARBA" id="ARBA00022989"/>
    </source>
</evidence>
<dbReference type="EMBL" id="CADEAL010001026">
    <property type="protein sequence ID" value="CAB1428170.1"/>
    <property type="molecule type" value="Genomic_DNA"/>
</dbReference>
<keyword evidence="6 9" id="KW-0406">Ion transport</keyword>
<dbReference type="Proteomes" id="UP001153269">
    <property type="component" value="Unassembled WGS sequence"/>
</dbReference>
<protein>
    <recommendedName>
        <fullName evidence="12">Potassium channel domain-containing protein</fullName>
    </recommendedName>
</protein>
<evidence type="ECO:0000256" key="9">
    <source>
        <dbReference type="RuleBase" id="RU003857"/>
    </source>
</evidence>
<dbReference type="InterPro" id="IPR003280">
    <property type="entry name" value="2pore_dom_K_chnl"/>
</dbReference>
<name>A0A9N7UC51_PLEPL</name>
<evidence type="ECO:0000256" key="3">
    <source>
        <dbReference type="ARBA" id="ARBA00022692"/>
    </source>
</evidence>
<accession>A0A9N7UC51</accession>
<evidence type="ECO:0000256" key="7">
    <source>
        <dbReference type="ARBA" id="ARBA00023136"/>
    </source>
</evidence>
<keyword evidence="3 9" id="KW-0812">Transmembrane</keyword>
<dbReference type="PANTHER" id="PTHR11003:SF329">
    <property type="entry name" value="POTASSIUM CHANNEL SUBFAMILY K MEMBER 17-LIKE"/>
    <property type="match status" value="1"/>
</dbReference>
<dbReference type="PANTHER" id="PTHR11003">
    <property type="entry name" value="POTASSIUM CHANNEL, SUBFAMILY K"/>
    <property type="match status" value="1"/>
</dbReference>
<evidence type="ECO:0000256" key="11">
    <source>
        <dbReference type="SAM" id="Phobius"/>
    </source>
</evidence>
<evidence type="ECO:0000256" key="2">
    <source>
        <dbReference type="ARBA" id="ARBA00022448"/>
    </source>
</evidence>
<keyword evidence="2 9" id="KW-0813">Transport</keyword>
<evidence type="ECO:0000256" key="4">
    <source>
        <dbReference type="ARBA" id="ARBA00022958"/>
    </source>
</evidence>
<dbReference type="PRINTS" id="PR01333">
    <property type="entry name" value="2POREKCHANEL"/>
</dbReference>
<feature type="domain" description="Potassium channel" evidence="12">
    <location>
        <begin position="150"/>
        <end position="188"/>
    </location>
</feature>
<feature type="region of interest" description="Disordered" evidence="10">
    <location>
        <begin position="310"/>
        <end position="345"/>
    </location>
</feature>
<gene>
    <name evidence="13" type="ORF">PLEPLA_LOCUS16135</name>
</gene>
<comment type="subcellular location">
    <subcellularLocation>
        <location evidence="1">Membrane</location>
        <topology evidence="1">Multi-pass membrane protein</topology>
    </subcellularLocation>
</comment>
<evidence type="ECO:0000259" key="12">
    <source>
        <dbReference type="Pfam" id="PF07885"/>
    </source>
</evidence>
<dbReference type="Gene3D" id="1.10.287.70">
    <property type="match status" value="1"/>
</dbReference>
<evidence type="ECO:0000313" key="14">
    <source>
        <dbReference type="Proteomes" id="UP001153269"/>
    </source>
</evidence>
<dbReference type="GO" id="GO:0015271">
    <property type="term" value="F:outward rectifier potassium channel activity"/>
    <property type="evidence" value="ECO:0007669"/>
    <property type="project" value="TreeGrafter"/>
</dbReference>
<reference evidence="13" key="1">
    <citation type="submission" date="2020-03" db="EMBL/GenBank/DDBJ databases">
        <authorList>
            <person name="Weist P."/>
        </authorList>
    </citation>
    <scope>NUCLEOTIDE SEQUENCE</scope>
</reference>
<dbReference type="AlphaFoldDB" id="A0A9N7UC51"/>
<dbReference type="SUPFAM" id="SSF81324">
    <property type="entry name" value="Voltage-gated potassium channels"/>
    <property type="match status" value="2"/>
</dbReference>
<dbReference type="GO" id="GO:0030322">
    <property type="term" value="P:stabilization of membrane potential"/>
    <property type="evidence" value="ECO:0007669"/>
    <property type="project" value="TreeGrafter"/>
</dbReference>
<evidence type="ECO:0000256" key="8">
    <source>
        <dbReference type="ARBA" id="ARBA00023303"/>
    </source>
</evidence>
<evidence type="ECO:0000256" key="1">
    <source>
        <dbReference type="ARBA" id="ARBA00004141"/>
    </source>
</evidence>
<dbReference type="InterPro" id="IPR013099">
    <property type="entry name" value="K_chnl_dom"/>
</dbReference>
<dbReference type="Pfam" id="PF07885">
    <property type="entry name" value="Ion_trans_2"/>
    <property type="match status" value="2"/>
</dbReference>
<keyword evidence="7 11" id="KW-0472">Membrane</keyword>
<feature type="transmembrane region" description="Helical" evidence="11">
    <location>
        <begin position="211"/>
        <end position="232"/>
    </location>
</feature>
<keyword evidence="14" id="KW-1185">Reference proteome</keyword>
<dbReference type="GO" id="GO:0022841">
    <property type="term" value="F:potassium ion leak channel activity"/>
    <property type="evidence" value="ECO:0007669"/>
    <property type="project" value="TreeGrafter"/>
</dbReference>
<keyword evidence="8 9" id="KW-0407">Ion channel</keyword>
<feature type="transmembrane region" description="Helical" evidence="11">
    <location>
        <begin position="274"/>
        <end position="293"/>
    </location>
</feature>
<sequence length="345" mass="38960">MMRLTEVCLSRCPSILLLGLLYVTYVLIGGVVFWKLEGGLGQKDLGLLLQSKERLLVTYTCLNQEGLEAVAQVVHDASKVGLSLRGNYTTDGFWKFTSSAVFAATVVTTIEDLFLMAVLYDVRIHPPLQWSPLPLLPPQGHETLTDYSLAGYGNMSPSSTAGQIFCVFFALFGIPLNMVVLNRVGKYMLVIERNISDFLERKTRRRTCTRFFVHLVSFLSGAALFFIMPMLVFQQYEGWTYAQAIYYCFITLSTIGFGDFVADSNPDKAFPEWYSVLMASWIFFGLAWLALLINHSSDILERLNNHFKQRWGGQRPEEESGSAEPETPESQVEEEDEIQKPPIPQ</sequence>